<feature type="domain" description="TtsA-like Glycoside hydrolase family 108" evidence="3">
    <location>
        <begin position="199"/>
        <end position="283"/>
    </location>
</feature>
<keyword evidence="6" id="KW-1185">Reference proteome</keyword>
<evidence type="ECO:0000313" key="5">
    <source>
        <dbReference type="EMBL" id="OKL44785.1"/>
    </source>
</evidence>
<dbReference type="InterPro" id="IPR018537">
    <property type="entry name" value="Peptidoglycan-bd_3"/>
</dbReference>
<dbReference type="STRING" id="197461.A3843_06815"/>
<protein>
    <submittedName>
        <fullName evidence="5">Uncharacterized protein</fullName>
    </submittedName>
</protein>
<dbReference type="Pfam" id="PF05838">
    <property type="entry name" value="Glyco_hydro_108"/>
    <property type="match status" value="1"/>
</dbReference>
<dbReference type="InterPro" id="IPR023346">
    <property type="entry name" value="Lysozyme-like_dom_sf"/>
</dbReference>
<keyword evidence="2" id="KW-0472">Membrane</keyword>
<dbReference type="Pfam" id="PF09374">
    <property type="entry name" value="PG_binding_3"/>
    <property type="match status" value="1"/>
</dbReference>
<evidence type="ECO:0000313" key="6">
    <source>
        <dbReference type="Proteomes" id="UP000185783"/>
    </source>
</evidence>
<dbReference type="SUPFAM" id="SSF53955">
    <property type="entry name" value="Lysozyme-like"/>
    <property type="match status" value="1"/>
</dbReference>
<feature type="transmembrane region" description="Helical" evidence="2">
    <location>
        <begin position="124"/>
        <end position="146"/>
    </location>
</feature>
<name>A0A1U7JJA6_9HYPH</name>
<dbReference type="CDD" id="cd13926">
    <property type="entry name" value="N-acetylmuramidase_GH108"/>
    <property type="match status" value="1"/>
</dbReference>
<dbReference type="Gene3D" id="1.20.141.10">
    <property type="entry name" value="Chitosanase, subunit A, domain 1"/>
    <property type="match status" value="1"/>
</dbReference>
<evidence type="ECO:0000259" key="4">
    <source>
        <dbReference type="Pfam" id="PF09374"/>
    </source>
</evidence>
<gene>
    <name evidence="5" type="ORF">A3843_06815</name>
</gene>
<comment type="caution">
    <text evidence="5">The sequence shown here is derived from an EMBL/GenBank/DDBJ whole genome shotgun (WGS) entry which is preliminary data.</text>
</comment>
<dbReference type="Proteomes" id="UP000185783">
    <property type="component" value="Unassembled WGS sequence"/>
</dbReference>
<dbReference type="AlphaFoldDB" id="A0A1U7JJA6"/>
<keyword evidence="2" id="KW-1133">Transmembrane helix</keyword>
<evidence type="ECO:0000256" key="1">
    <source>
        <dbReference type="SAM" id="MobiDB-lite"/>
    </source>
</evidence>
<feature type="region of interest" description="Disordered" evidence="1">
    <location>
        <begin position="160"/>
        <end position="181"/>
    </location>
</feature>
<evidence type="ECO:0000256" key="2">
    <source>
        <dbReference type="SAM" id="Phobius"/>
    </source>
</evidence>
<feature type="compositionally biased region" description="Pro residues" evidence="1">
    <location>
        <begin position="165"/>
        <end position="179"/>
    </location>
</feature>
<dbReference type="EMBL" id="LVVZ01000011">
    <property type="protein sequence ID" value="OKL44785.1"/>
    <property type="molecule type" value="Genomic_DNA"/>
</dbReference>
<keyword evidence="2" id="KW-0812">Transmembrane</keyword>
<accession>A0A1U7JJA6</accession>
<organism evidence="5 6">
    <name type="scientific">Pseudovibrio exalbescens</name>
    <dbReference type="NCBI Taxonomy" id="197461"/>
    <lineage>
        <taxon>Bacteria</taxon>
        <taxon>Pseudomonadati</taxon>
        <taxon>Pseudomonadota</taxon>
        <taxon>Alphaproteobacteria</taxon>
        <taxon>Hyphomicrobiales</taxon>
        <taxon>Stappiaceae</taxon>
        <taxon>Pseudovibrio</taxon>
    </lineage>
</organism>
<feature type="domain" description="Peptidoglycan binding" evidence="4">
    <location>
        <begin position="287"/>
        <end position="348"/>
    </location>
</feature>
<proteinExistence type="predicted"/>
<reference evidence="5 6" key="1">
    <citation type="submission" date="2016-03" db="EMBL/GenBank/DDBJ databases">
        <title>Genome sequence of Nesiotobacter sp. nov., a moderately halophilic alphaproteobacterium isolated from the Yellow Sea, China.</title>
        <authorList>
            <person name="Zhang G."/>
            <person name="Zhang R."/>
        </authorList>
    </citation>
    <scope>NUCLEOTIDE SEQUENCE [LARGE SCALE GENOMIC DNA]</scope>
    <source>
        <strain evidence="5 6">WB1-6</strain>
    </source>
</reference>
<dbReference type="InterPro" id="IPR008565">
    <property type="entry name" value="TtsA-like_GH18_dom"/>
</dbReference>
<sequence>MVESVSGSAEPQSIRQALQADMALEARLKLALATLQTDLERERLTAQVNHAKESQQAALSKLDRHLKDQREARTAFSSLAALNSPFAWGPVVVSLIVTLGFFGILSGLLVLWRTPMEASNREAFQLLNIAIGALTAGFATVISFWLGSSQGSRAKDASLAAYPGAPQPTPMNPSPPLPTGPQGTNTMDLNPSRFDACMDIVFEHEGGFANHPDDPGGATNFGITLETLRAWRDDASITAQDVRDLTAKEARSIYRARYWQAMNCDALPAGMDLVVFDFGVNAGPSRAPKMLQRLLGTQVDGVIGPETIAAVEEQPIPTLIDRYSTARLRYYEQLPHFQSFGNGWKRRTELTRRAAINMIR</sequence>
<feature type="transmembrane region" description="Helical" evidence="2">
    <location>
        <begin position="86"/>
        <end position="112"/>
    </location>
</feature>
<evidence type="ECO:0000259" key="3">
    <source>
        <dbReference type="Pfam" id="PF05838"/>
    </source>
</evidence>